<dbReference type="Proteomes" id="UP000815325">
    <property type="component" value="Unassembled WGS sequence"/>
</dbReference>
<proteinExistence type="predicted"/>
<feature type="non-terminal residue" evidence="2">
    <location>
        <position position="132"/>
    </location>
</feature>
<sequence>MVRGSMGSSGMLAQLLQDTGAVFAGCGPTAAMVCGDKQATMDVIEEMGEDSGVSTLPTRLLMVEELLAAGSSMFACKKMFKSLREAMQSSDADEGEEEEGEEEPDEMYDGSLLAGAQRIAAIQAETGEGFTP</sequence>
<comment type="caution">
    <text evidence="2">The sequence shown here is derived from an EMBL/GenBank/DDBJ whole genome shotgun (WGS) entry which is preliminary data.</text>
</comment>
<evidence type="ECO:0000256" key="1">
    <source>
        <dbReference type="SAM" id="MobiDB-lite"/>
    </source>
</evidence>
<evidence type="ECO:0000313" key="2">
    <source>
        <dbReference type="EMBL" id="KAF5834900.1"/>
    </source>
</evidence>
<gene>
    <name evidence="2" type="ORF">DUNSADRAFT_8171</name>
</gene>
<reference evidence="2" key="1">
    <citation type="submission" date="2017-08" db="EMBL/GenBank/DDBJ databases">
        <authorList>
            <person name="Polle J.E."/>
            <person name="Barry K."/>
            <person name="Cushman J."/>
            <person name="Schmutz J."/>
            <person name="Tran D."/>
            <person name="Hathwaick L.T."/>
            <person name="Yim W.C."/>
            <person name="Jenkins J."/>
            <person name="Mckie-Krisberg Z.M."/>
            <person name="Prochnik S."/>
            <person name="Lindquist E."/>
            <person name="Dockter R.B."/>
            <person name="Adam C."/>
            <person name="Molina H."/>
            <person name="Bunkerborg J."/>
            <person name="Jin E."/>
            <person name="Buchheim M."/>
            <person name="Magnuson J."/>
        </authorList>
    </citation>
    <scope>NUCLEOTIDE SEQUENCE</scope>
    <source>
        <strain evidence="2">CCAP 19/18</strain>
    </source>
</reference>
<protein>
    <submittedName>
        <fullName evidence="2">Uncharacterized protein</fullName>
    </submittedName>
</protein>
<dbReference type="EMBL" id="MU069732">
    <property type="protein sequence ID" value="KAF5834900.1"/>
    <property type="molecule type" value="Genomic_DNA"/>
</dbReference>
<feature type="region of interest" description="Disordered" evidence="1">
    <location>
        <begin position="86"/>
        <end position="112"/>
    </location>
</feature>
<feature type="compositionally biased region" description="Acidic residues" evidence="1">
    <location>
        <begin position="91"/>
        <end position="108"/>
    </location>
</feature>
<accession>A0ABQ7GJW4</accession>
<keyword evidence="3" id="KW-1185">Reference proteome</keyword>
<organism evidence="2 3">
    <name type="scientific">Dunaliella salina</name>
    <name type="common">Green alga</name>
    <name type="synonym">Protococcus salinus</name>
    <dbReference type="NCBI Taxonomy" id="3046"/>
    <lineage>
        <taxon>Eukaryota</taxon>
        <taxon>Viridiplantae</taxon>
        <taxon>Chlorophyta</taxon>
        <taxon>core chlorophytes</taxon>
        <taxon>Chlorophyceae</taxon>
        <taxon>CS clade</taxon>
        <taxon>Chlamydomonadales</taxon>
        <taxon>Dunaliellaceae</taxon>
        <taxon>Dunaliella</taxon>
    </lineage>
</organism>
<evidence type="ECO:0000313" key="3">
    <source>
        <dbReference type="Proteomes" id="UP000815325"/>
    </source>
</evidence>
<name>A0ABQ7GJW4_DUNSA</name>